<dbReference type="GO" id="GO:0046677">
    <property type="term" value="P:response to antibiotic"/>
    <property type="evidence" value="ECO:0007669"/>
    <property type="project" value="UniProtKB-KW"/>
</dbReference>
<dbReference type="AlphaFoldDB" id="A0A1T4RC25"/>
<organism evidence="8 9">
    <name type="scientific">Marinactinospora thermotolerans DSM 45154</name>
    <dbReference type="NCBI Taxonomy" id="1122192"/>
    <lineage>
        <taxon>Bacteria</taxon>
        <taxon>Bacillati</taxon>
        <taxon>Actinomycetota</taxon>
        <taxon>Actinomycetes</taxon>
        <taxon>Streptosporangiales</taxon>
        <taxon>Nocardiopsidaceae</taxon>
        <taxon>Marinactinospora</taxon>
    </lineage>
</organism>
<name>A0A1T4RC25_9ACTN</name>
<dbReference type="PANTHER" id="PTHR43229:SF2">
    <property type="entry name" value="NODULATION PROTEIN J"/>
    <property type="match status" value="1"/>
</dbReference>
<dbReference type="STRING" id="1122192.SAMN02745673_02681"/>
<accession>A0A1T4RC25</accession>
<dbReference type="Proteomes" id="UP000190637">
    <property type="component" value="Unassembled WGS sequence"/>
</dbReference>
<keyword evidence="3 6" id="KW-1133">Transmembrane helix</keyword>
<feature type="transmembrane region" description="Helical" evidence="6">
    <location>
        <begin position="185"/>
        <end position="204"/>
    </location>
</feature>
<keyword evidence="6" id="KW-1003">Cell membrane</keyword>
<comment type="subcellular location">
    <subcellularLocation>
        <location evidence="6">Cell membrane</location>
        <topology evidence="6">Multi-pass membrane protein</topology>
    </subcellularLocation>
    <subcellularLocation>
        <location evidence="1">Membrane</location>
        <topology evidence="1">Multi-pass membrane protein</topology>
    </subcellularLocation>
</comment>
<sequence>MSRTAPIPDDGPLLRLAHAVHDGFVLAGRHLTHLGRTPEKIVTGTLTPAVIAVALGYLFDGVVTVGAVPDYTAFIMPGVLAQVALYGIGTTALGVVADLDNGITDRFRSLPISRSSVLVGHTLADLVVTAVNLVLVALVGFAIGWRIDAPAAHVLAALGLLLLFGYAMLWVGVLLGLALRTPDTVNSVSGLVLVVFSFLSTSFIPVEALPSGVAQVAAWNPVTALVTAVRDLLGGPGGVVAADPPLPVEHPLPVLFAAVALVLVVAVPIGTRAHHRAAAR</sequence>
<dbReference type="InterPro" id="IPR013525">
    <property type="entry name" value="ABC2_TM"/>
</dbReference>
<feature type="transmembrane region" description="Helical" evidence="6">
    <location>
        <begin position="41"/>
        <end position="59"/>
    </location>
</feature>
<gene>
    <name evidence="8" type="ORF">SAMN02745673_02681</name>
</gene>
<dbReference type="PANTHER" id="PTHR43229">
    <property type="entry name" value="NODULATION PROTEIN J"/>
    <property type="match status" value="1"/>
</dbReference>
<dbReference type="GO" id="GO:0140359">
    <property type="term" value="F:ABC-type transporter activity"/>
    <property type="evidence" value="ECO:0007669"/>
    <property type="project" value="InterPro"/>
</dbReference>
<proteinExistence type="inferred from homology"/>
<dbReference type="Pfam" id="PF01061">
    <property type="entry name" value="ABC2_membrane"/>
    <property type="match status" value="1"/>
</dbReference>
<dbReference type="InterPro" id="IPR000412">
    <property type="entry name" value="ABC_2_transport"/>
</dbReference>
<keyword evidence="4 6" id="KW-0472">Membrane</keyword>
<feature type="domain" description="ABC transmembrane type-2" evidence="7">
    <location>
        <begin position="39"/>
        <end position="273"/>
    </location>
</feature>
<evidence type="ECO:0000259" key="7">
    <source>
        <dbReference type="PROSITE" id="PS51012"/>
    </source>
</evidence>
<keyword evidence="6" id="KW-0813">Transport</keyword>
<evidence type="ECO:0000313" key="9">
    <source>
        <dbReference type="Proteomes" id="UP000190637"/>
    </source>
</evidence>
<feature type="transmembrane region" description="Helical" evidence="6">
    <location>
        <begin position="151"/>
        <end position="178"/>
    </location>
</feature>
<dbReference type="RefSeq" id="WP_078761976.1">
    <property type="nucleotide sequence ID" value="NZ_FUWS01000006.1"/>
</dbReference>
<reference evidence="8 9" key="1">
    <citation type="submission" date="2017-02" db="EMBL/GenBank/DDBJ databases">
        <authorList>
            <person name="Peterson S.W."/>
        </authorList>
    </citation>
    <scope>NUCLEOTIDE SEQUENCE [LARGE SCALE GENOMIC DNA]</scope>
    <source>
        <strain evidence="8 9">DSM 45154</strain>
    </source>
</reference>
<dbReference type="PIRSF" id="PIRSF006648">
    <property type="entry name" value="DrrB"/>
    <property type="match status" value="1"/>
</dbReference>
<feature type="transmembrane region" description="Helical" evidence="6">
    <location>
        <begin position="71"/>
        <end position="97"/>
    </location>
</feature>
<comment type="similarity">
    <text evidence="6">Belongs to the ABC-2 integral membrane protein family.</text>
</comment>
<protein>
    <recommendedName>
        <fullName evidence="6">Transport permease protein</fullName>
    </recommendedName>
</protein>
<feature type="transmembrane region" description="Helical" evidence="6">
    <location>
        <begin position="252"/>
        <end position="271"/>
    </location>
</feature>
<dbReference type="OrthoDB" id="8988363at2"/>
<evidence type="ECO:0000256" key="1">
    <source>
        <dbReference type="ARBA" id="ARBA00004141"/>
    </source>
</evidence>
<keyword evidence="9" id="KW-1185">Reference proteome</keyword>
<dbReference type="InterPro" id="IPR051784">
    <property type="entry name" value="Nod_factor_ABC_transporter"/>
</dbReference>
<dbReference type="InterPro" id="IPR047817">
    <property type="entry name" value="ABC2_TM_bact-type"/>
</dbReference>
<evidence type="ECO:0000256" key="2">
    <source>
        <dbReference type="ARBA" id="ARBA00022692"/>
    </source>
</evidence>
<evidence type="ECO:0000256" key="6">
    <source>
        <dbReference type="RuleBase" id="RU361157"/>
    </source>
</evidence>
<evidence type="ECO:0000256" key="3">
    <source>
        <dbReference type="ARBA" id="ARBA00022989"/>
    </source>
</evidence>
<evidence type="ECO:0000256" key="4">
    <source>
        <dbReference type="ARBA" id="ARBA00023136"/>
    </source>
</evidence>
<keyword evidence="5" id="KW-0046">Antibiotic resistance</keyword>
<evidence type="ECO:0000256" key="5">
    <source>
        <dbReference type="ARBA" id="ARBA00023251"/>
    </source>
</evidence>
<dbReference type="GO" id="GO:0043190">
    <property type="term" value="C:ATP-binding cassette (ABC) transporter complex"/>
    <property type="evidence" value="ECO:0007669"/>
    <property type="project" value="InterPro"/>
</dbReference>
<feature type="transmembrane region" description="Helical" evidence="6">
    <location>
        <begin position="118"/>
        <end position="145"/>
    </location>
</feature>
<dbReference type="EMBL" id="FUWS01000006">
    <property type="protein sequence ID" value="SKA13366.1"/>
    <property type="molecule type" value="Genomic_DNA"/>
</dbReference>
<evidence type="ECO:0000313" key="8">
    <source>
        <dbReference type="EMBL" id="SKA13366.1"/>
    </source>
</evidence>
<dbReference type="PROSITE" id="PS51012">
    <property type="entry name" value="ABC_TM2"/>
    <property type="match status" value="1"/>
</dbReference>
<keyword evidence="2 6" id="KW-0812">Transmembrane</keyword>